<feature type="site" description="Lowers pKa of active site Tyr" evidence="6">
    <location>
        <position position="77"/>
    </location>
</feature>
<dbReference type="Pfam" id="PF00248">
    <property type="entry name" value="Aldo_ket_red"/>
    <property type="match status" value="1"/>
</dbReference>
<evidence type="ECO:0000256" key="4">
    <source>
        <dbReference type="PIRSR" id="PIRSR000097-1"/>
    </source>
</evidence>
<protein>
    <submittedName>
        <fullName evidence="8">Alcohol dehydrogenase (NADP+)</fullName>
        <ecNumber evidence="8">1.1.1.2</ecNumber>
    </submittedName>
</protein>
<evidence type="ECO:0000313" key="9">
    <source>
        <dbReference type="Proteomes" id="UP000008555"/>
    </source>
</evidence>
<dbReference type="KEGG" id="cbd:CBUD_1937"/>
<keyword evidence="3 8" id="KW-0560">Oxidoreductase</keyword>
<evidence type="ECO:0000256" key="5">
    <source>
        <dbReference type="PIRSR" id="PIRSR000097-2"/>
    </source>
</evidence>
<dbReference type="PIRSF" id="PIRSF000097">
    <property type="entry name" value="AKR"/>
    <property type="match status" value="1"/>
</dbReference>
<feature type="domain" description="NADP-dependent oxidoreductase" evidence="7">
    <location>
        <begin position="15"/>
        <end position="293"/>
    </location>
</feature>
<dbReference type="InterPro" id="IPR036812">
    <property type="entry name" value="NAD(P)_OxRdtase_dom_sf"/>
</dbReference>
<dbReference type="PANTHER" id="PTHR11732">
    <property type="entry name" value="ALDO/KETO REDUCTASE"/>
    <property type="match status" value="1"/>
</dbReference>
<dbReference type="RefSeq" id="WP_011997333.1">
    <property type="nucleotide sequence ID" value="NC_009727.1"/>
</dbReference>
<dbReference type="AlphaFoldDB" id="A9KEN1"/>
<dbReference type="GO" id="GO:0008106">
    <property type="term" value="F:alcohol dehydrogenase (NADP+) activity"/>
    <property type="evidence" value="ECO:0007669"/>
    <property type="project" value="UniProtKB-EC"/>
</dbReference>
<dbReference type="Proteomes" id="UP000008555">
    <property type="component" value="Chromosome"/>
</dbReference>
<dbReference type="EMBL" id="CP000733">
    <property type="protein sequence ID" value="ABS77932.1"/>
    <property type="molecule type" value="Genomic_DNA"/>
</dbReference>
<keyword evidence="2" id="KW-0521">NADP</keyword>
<dbReference type="PROSITE" id="PS00798">
    <property type="entry name" value="ALDOKETO_REDUCTASE_1"/>
    <property type="match status" value="1"/>
</dbReference>
<evidence type="ECO:0000256" key="3">
    <source>
        <dbReference type="ARBA" id="ARBA00023002"/>
    </source>
</evidence>
<dbReference type="EC" id="1.1.1.2" evidence="8"/>
<proteinExistence type="inferred from homology"/>
<dbReference type="InterPro" id="IPR023210">
    <property type="entry name" value="NADP_OxRdtase_dom"/>
</dbReference>
<comment type="similarity">
    <text evidence="1">Belongs to the aldo/keto reductase family.</text>
</comment>
<dbReference type="SUPFAM" id="SSF51430">
    <property type="entry name" value="NAD(P)-linked oxidoreductase"/>
    <property type="match status" value="1"/>
</dbReference>
<dbReference type="InterPro" id="IPR020471">
    <property type="entry name" value="AKR"/>
</dbReference>
<dbReference type="PROSITE" id="PS00062">
    <property type="entry name" value="ALDOKETO_REDUCTASE_2"/>
    <property type="match status" value="1"/>
</dbReference>
<evidence type="ECO:0000256" key="2">
    <source>
        <dbReference type="ARBA" id="ARBA00022857"/>
    </source>
</evidence>
<evidence type="ECO:0000256" key="6">
    <source>
        <dbReference type="PIRSR" id="PIRSR000097-3"/>
    </source>
</evidence>
<reference evidence="8 9" key="1">
    <citation type="journal article" date="2009" name="Infect. Immun.">
        <title>Comparative genomics reveal extensive transposon-mediated genomic plasticity and diversity among potential effector proteins within the genus Coxiella.</title>
        <authorList>
            <person name="Beare P.A."/>
            <person name="Unsworth N."/>
            <person name="Andoh M."/>
            <person name="Voth D.E."/>
            <person name="Omsland A."/>
            <person name="Gilk S.D."/>
            <person name="Williams K.P."/>
            <person name="Sobral B.W."/>
            <person name="Kupko J.J.III."/>
            <person name="Porcella S.F."/>
            <person name="Samuel J.E."/>
            <person name="Heinzen R.A."/>
        </authorList>
    </citation>
    <scope>NUCLEOTIDE SEQUENCE [LARGE SCALE GENOMIC DNA]</scope>
    <source>
        <strain evidence="8 9">Dugway 5J108-111</strain>
    </source>
</reference>
<name>A9KEN1_COXBN</name>
<evidence type="ECO:0000259" key="7">
    <source>
        <dbReference type="Pfam" id="PF00248"/>
    </source>
</evidence>
<feature type="binding site" evidence="5">
    <location>
        <position position="110"/>
    </location>
    <ligand>
        <name>substrate</name>
    </ligand>
</feature>
<accession>A9KEN1</accession>
<dbReference type="Gene3D" id="3.20.20.100">
    <property type="entry name" value="NADP-dependent oxidoreductase domain"/>
    <property type="match status" value="1"/>
</dbReference>
<dbReference type="PRINTS" id="PR00069">
    <property type="entry name" value="ALDKETRDTASE"/>
</dbReference>
<feature type="active site" description="Proton donor" evidence="4">
    <location>
        <position position="48"/>
    </location>
</feature>
<dbReference type="FunFam" id="3.20.20.100:FF:000006">
    <property type="entry name" value="Aldo-keto reductase family 1 member A1"/>
    <property type="match status" value="1"/>
</dbReference>
<organism evidence="8 9">
    <name type="scientific">Coxiella burnetii (strain Dugway 5J108-111)</name>
    <dbReference type="NCBI Taxonomy" id="434922"/>
    <lineage>
        <taxon>Bacteria</taxon>
        <taxon>Pseudomonadati</taxon>
        <taxon>Pseudomonadota</taxon>
        <taxon>Gammaproteobacteria</taxon>
        <taxon>Legionellales</taxon>
        <taxon>Coxiellaceae</taxon>
        <taxon>Coxiella</taxon>
    </lineage>
</organism>
<sequence>MKYATLSSGQRFPLLGLGTWKSPENELYTAIRKAIEIGYRHIDCAPIYFNEPTIGKALKDAIKAGDVRREELWITSKLWNSDHAPEDVEPACKKTLNDLQLDYLDLYLIHWPVAQKHSVGYNIPENADAFIPLSKLPITSTWKSMENLVGQGLTKSIGVSNFSISRMEELLNQASFKPTVNQVESHPFLAQNELLNFCRKNNIVMTAYSPLGSTDRPETRKAKDEPSLLENPVINAIAEAHNATPAEILIAWQLHRDVAVIPKSVNPARLQQNFESLDIALTAEDLEAIKALNSGCRLIDGSIFTIKGSPYTLESLWK</sequence>
<dbReference type="InterPro" id="IPR018170">
    <property type="entry name" value="Aldo/ket_reductase_CS"/>
</dbReference>
<dbReference type="HOGENOM" id="CLU_023205_0_0_6"/>
<evidence type="ECO:0000313" key="8">
    <source>
        <dbReference type="EMBL" id="ABS77932.1"/>
    </source>
</evidence>
<gene>
    <name evidence="8" type="ordered locus">CBUD_1937</name>
</gene>
<evidence type="ECO:0000256" key="1">
    <source>
        <dbReference type="ARBA" id="ARBA00007905"/>
    </source>
</evidence>